<dbReference type="RefSeq" id="WP_221451993.1">
    <property type="nucleotide sequence ID" value="NZ_JACHKZ010000004.1"/>
</dbReference>
<dbReference type="Proteomes" id="UP000562492">
    <property type="component" value="Unassembled WGS sequence"/>
</dbReference>
<keyword evidence="2" id="KW-1185">Reference proteome</keyword>
<sequence length="58" mass="6260">MMRIDAHSMGIGAQKLFDVAGAPSRSMLHGSIALCRAMRASLICDFAEAVSLFLQEFS</sequence>
<organism evidence="1 2">
    <name type="scientific">Comamonas odontotermitis</name>
    <dbReference type="NCBI Taxonomy" id="379895"/>
    <lineage>
        <taxon>Bacteria</taxon>
        <taxon>Pseudomonadati</taxon>
        <taxon>Pseudomonadota</taxon>
        <taxon>Betaproteobacteria</taxon>
        <taxon>Burkholderiales</taxon>
        <taxon>Comamonadaceae</taxon>
        <taxon>Comamonas</taxon>
    </lineage>
</organism>
<evidence type="ECO:0000313" key="1">
    <source>
        <dbReference type="EMBL" id="MBB6576948.1"/>
    </source>
</evidence>
<name>A0ABR6RCS2_9BURK</name>
<evidence type="ECO:0000313" key="2">
    <source>
        <dbReference type="Proteomes" id="UP000562492"/>
    </source>
</evidence>
<accession>A0ABR6RCS2</accession>
<protein>
    <submittedName>
        <fullName evidence="1">Uncharacterized protein</fullName>
    </submittedName>
</protein>
<reference evidence="1 2" key="1">
    <citation type="submission" date="2020-08" db="EMBL/GenBank/DDBJ databases">
        <title>Functional genomics of gut bacteria from endangered species of beetles.</title>
        <authorList>
            <person name="Carlos-Shanley C."/>
        </authorList>
    </citation>
    <scope>NUCLEOTIDE SEQUENCE [LARGE SCALE GENOMIC DNA]</scope>
    <source>
        <strain evidence="1 2">S00124</strain>
    </source>
</reference>
<dbReference type="EMBL" id="JACHKZ010000004">
    <property type="protein sequence ID" value="MBB6576948.1"/>
    <property type="molecule type" value="Genomic_DNA"/>
</dbReference>
<gene>
    <name evidence="1" type="ORF">HNP33_000998</name>
</gene>
<proteinExistence type="predicted"/>
<comment type="caution">
    <text evidence="1">The sequence shown here is derived from an EMBL/GenBank/DDBJ whole genome shotgun (WGS) entry which is preliminary data.</text>
</comment>